<dbReference type="Pfam" id="PF07804">
    <property type="entry name" value="HipA_C"/>
    <property type="match status" value="1"/>
</dbReference>
<keyword evidence="2" id="KW-0418">Kinase</keyword>
<evidence type="ECO:0000313" key="5">
    <source>
        <dbReference type="Proteomes" id="UP000602759"/>
    </source>
</evidence>
<evidence type="ECO:0000313" key="4">
    <source>
        <dbReference type="EMBL" id="MBD1432316.1"/>
    </source>
</evidence>
<evidence type="ECO:0000256" key="1">
    <source>
        <dbReference type="ARBA" id="ARBA00022679"/>
    </source>
</evidence>
<proteinExistence type="predicted"/>
<dbReference type="InterPro" id="IPR012893">
    <property type="entry name" value="HipA-like_C"/>
</dbReference>
<dbReference type="EMBL" id="JACOIK010000003">
    <property type="protein sequence ID" value="MBD1432316.1"/>
    <property type="molecule type" value="Genomic_DNA"/>
</dbReference>
<reference evidence="4 5" key="1">
    <citation type="submission" date="2020-08" db="EMBL/GenBank/DDBJ databases">
        <title>Sphingobacterium sp. DN00404 isolated from aquaculture water.</title>
        <authorList>
            <person name="Zhang M."/>
        </authorList>
    </citation>
    <scope>NUCLEOTIDE SEQUENCE [LARGE SCALE GENOMIC DNA]</scope>
    <source>
        <strain evidence="4 5">DN00404</strain>
    </source>
</reference>
<feature type="domain" description="HipA-like C-terminal" evidence="3">
    <location>
        <begin position="43"/>
        <end position="247"/>
    </location>
</feature>
<name>A0ABR7YM58_9SPHI</name>
<comment type="caution">
    <text evidence="4">The sequence shown here is derived from an EMBL/GenBank/DDBJ whole genome shotgun (WGS) entry which is preliminary data.</text>
</comment>
<organism evidence="4 5">
    <name type="scientific">Sphingobacterium micropteri</name>
    <dbReference type="NCBI Taxonomy" id="2763501"/>
    <lineage>
        <taxon>Bacteria</taxon>
        <taxon>Pseudomonadati</taxon>
        <taxon>Bacteroidota</taxon>
        <taxon>Sphingobacteriia</taxon>
        <taxon>Sphingobacteriales</taxon>
        <taxon>Sphingobacteriaceae</taxon>
        <taxon>Sphingobacterium</taxon>
    </lineage>
</organism>
<evidence type="ECO:0000256" key="2">
    <source>
        <dbReference type="ARBA" id="ARBA00022777"/>
    </source>
</evidence>
<gene>
    <name evidence="4" type="ORF">H8B06_05725</name>
</gene>
<dbReference type="RefSeq" id="WP_190993329.1">
    <property type="nucleotide sequence ID" value="NZ_JACOIK010000003.1"/>
</dbReference>
<keyword evidence="1" id="KW-0808">Transferase</keyword>
<accession>A0ABR7YM58</accession>
<protein>
    <submittedName>
        <fullName evidence="4">HipA domain-containing protein</fullName>
    </submittedName>
</protein>
<sequence length="339" mass="40373">MPNKIKHQLRRESSANYSGRINEKIIPTIKDRDYIIVNKPLDGDAPKAFIKIYRYGKGCNRKNTKTWEAYIAKTGEKWYPHESVIEYLINRIGHVLGIRMNEVLLMKVNGQIRFLSRYFLNQEYEVMTHGAEIFGEYIDDMEMAQEIANNKIESRKHFTFEFLVEAIEHKYPNCHEEILNDIVKMIIFDAIVGNNDRHFYNWAVITSIKRNAKAPQLSPLYDSARGLTWNWSDDRIKKYIEQEKSNGKKIDRYINEACPRISVNENFNINHFDLIFFLKKFKNSKYLKIIDDLCSPQREELVLEMIKKEFSDFFVLERYELIKRIIKTRFSILREEVLC</sequence>
<evidence type="ECO:0000259" key="3">
    <source>
        <dbReference type="Pfam" id="PF07804"/>
    </source>
</evidence>
<dbReference type="Proteomes" id="UP000602759">
    <property type="component" value="Unassembled WGS sequence"/>
</dbReference>
<keyword evidence="5" id="KW-1185">Reference proteome</keyword>
<dbReference type="Gene3D" id="1.10.1070.20">
    <property type="match status" value="1"/>
</dbReference>